<feature type="transmembrane region" description="Helical" evidence="8">
    <location>
        <begin position="16"/>
        <end position="40"/>
    </location>
</feature>
<feature type="transmembrane region" description="Helical" evidence="8">
    <location>
        <begin position="231"/>
        <end position="251"/>
    </location>
</feature>
<dbReference type="Proteomes" id="UP000029273">
    <property type="component" value="Unassembled WGS sequence"/>
</dbReference>
<comment type="subcellular location">
    <subcellularLocation>
        <location evidence="1">Cell inner membrane</location>
        <topology evidence="1">Multi-pass membrane protein</topology>
    </subcellularLocation>
</comment>
<organism evidence="10 11">
    <name type="scientific">Acidihalobacter prosperus</name>
    <dbReference type="NCBI Taxonomy" id="160660"/>
    <lineage>
        <taxon>Bacteria</taxon>
        <taxon>Pseudomonadati</taxon>
        <taxon>Pseudomonadota</taxon>
        <taxon>Gammaproteobacteria</taxon>
        <taxon>Chromatiales</taxon>
        <taxon>Ectothiorhodospiraceae</taxon>
        <taxon>Acidihalobacter</taxon>
    </lineage>
</organism>
<dbReference type="InterPro" id="IPR035906">
    <property type="entry name" value="MetI-like_sf"/>
</dbReference>
<evidence type="ECO:0000256" key="3">
    <source>
        <dbReference type="ARBA" id="ARBA00022475"/>
    </source>
</evidence>
<dbReference type="InterPro" id="IPR000515">
    <property type="entry name" value="MetI-like"/>
</dbReference>
<keyword evidence="4" id="KW-0997">Cell inner membrane</keyword>
<dbReference type="EMBL" id="JQSG02000003">
    <property type="protein sequence ID" value="OBS09350.1"/>
    <property type="molecule type" value="Genomic_DNA"/>
</dbReference>
<evidence type="ECO:0000256" key="7">
    <source>
        <dbReference type="ARBA" id="ARBA00023136"/>
    </source>
</evidence>
<proteinExistence type="predicted"/>
<sequence length="264" mass="28736">MAAMSALRRLLPGWRVWVLGLAGLYFMVPLLATGGFSLWAGGDRYDFSAYETLLQSSDFWDSLGLSVRLALLTILISLALLVPTVYWVQLRAQRLRPLMEFLAVLPFVVPPIALVEGLASVYTGPQWLVGTPDFLVVAYVILALPYTYRALDVGMRSLDIRTLSEAAQSLGANWPTLMLRAILPNLIGTLVGATLLTLAIVMGEFTFANVLLFNTFAVYINYVGQTSGTEAAALSLLSFVMTWLAMAGILITGRRGQVQLGGAR</sequence>
<evidence type="ECO:0000256" key="2">
    <source>
        <dbReference type="ARBA" id="ARBA00022448"/>
    </source>
</evidence>
<gene>
    <name evidence="10" type="ORF">Thpro_021678</name>
</gene>
<keyword evidence="11" id="KW-1185">Reference proteome</keyword>
<dbReference type="SUPFAM" id="SSF161098">
    <property type="entry name" value="MetI-like"/>
    <property type="match status" value="1"/>
</dbReference>
<evidence type="ECO:0000256" key="8">
    <source>
        <dbReference type="SAM" id="Phobius"/>
    </source>
</evidence>
<dbReference type="AlphaFoldDB" id="A0A1A6C482"/>
<evidence type="ECO:0000256" key="4">
    <source>
        <dbReference type="ARBA" id="ARBA00022519"/>
    </source>
</evidence>
<feature type="transmembrane region" description="Helical" evidence="8">
    <location>
        <begin position="69"/>
        <end position="89"/>
    </location>
</feature>
<dbReference type="PANTHER" id="PTHR43357:SF4">
    <property type="entry name" value="INNER MEMBRANE ABC TRANSPORTER PERMEASE PROTEIN YDCV"/>
    <property type="match status" value="1"/>
</dbReference>
<feature type="transmembrane region" description="Helical" evidence="8">
    <location>
        <begin position="134"/>
        <end position="151"/>
    </location>
</feature>
<keyword evidence="3" id="KW-1003">Cell membrane</keyword>
<evidence type="ECO:0000256" key="6">
    <source>
        <dbReference type="ARBA" id="ARBA00022989"/>
    </source>
</evidence>
<feature type="domain" description="ABC transmembrane type-1" evidence="9">
    <location>
        <begin position="63"/>
        <end position="252"/>
    </location>
</feature>
<protein>
    <submittedName>
        <fullName evidence="10">Spermidine/putrescine ABC transporter permease</fullName>
    </submittedName>
</protein>
<feature type="transmembrane region" description="Helical" evidence="8">
    <location>
        <begin position="101"/>
        <end position="122"/>
    </location>
</feature>
<keyword evidence="5 8" id="KW-0812">Transmembrane</keyword>
<dbReference type="Gene3D" id="1.10.3720.10">
    <property type="entry name" value="MetI-like"/>
    <property type="match status" value="1"/>
</dbReference>
<evidence type="ECO:0000259" key="9">
    <source>
        <dbReference type="PROSITE" id="PS50928"/>
    </source>
</evidence>
<comment type="caution">
    <text evidence="10">The sequence shown here is derived from an EMBL/GenBank/DDBJ whole genome shotgun (WGS) entry which is preliminary data.</text>
</comment>
<evidence type="ECO:0000256" key="5">
    <source>
        <dbReference type="ARBA" id="ARBA00022692"/>
    </source>
</evidence>
<accession>A0A1A6C482</accession>
<dbReference type="GO" id="GO:0005886">
    <property type="term" value="C:plasma membrane"/>
    <property type="evidence" value="ECO:0007669"/>
    <property type="project" value="UniProtKB-SubCell"/>
</dbReference>
<evidence type="ECO:0000256" key="1">
    <source>
        <dbReference type="ARBA" id="ARBA00004429"/>
    </source>
</evidence>
<evidence type="ECO:0000313" key="10">
    <source>
        <dbReference type="EMBL" id="OBS09350.1"/>
    </source>
</evidence>
<dbReference type="CDD" id="cd06261">
    <property type="entry name" value="TM_PBP2"/>
    <property type="match status" value="1"/>
</dbReference>
<evidence type="ECO:0000313" key="11">
    <source>
        <dbReference type="Proteomes" id="UP000029273"/>
    </source>
</evidence>
<dbReference type="PANTHER" id="PTHR43357">
    <property type="entry name" value="INNER MEMBRANE ABC TRANSPORTER PERMEASE PROTEIN YDCV"/>
    <property type="match status" value="1"/>
</dbReference>
<name>A0A1A6C482_9GAMM</name>
<dbReference type="PROSITE" id="PS50928">
    <property type="entry name" value="ABC_TM1"/>
    <property type="match status" value="1"/>
</dbReference>
<reference evidence="10 11" key="1">
    <citation type="journal article" date="2014" name="Genome Announc.">
        <title>Draft Genome Sequence of the Iron-Oxidizing, Acidophilic, and Halotolerant 'Thiobacillus prosperus' Type Strain DSM 5130.</title>
        <authorList>
            <person name="Ossandon F.J."/>
            <person name="Cardenas J.P."/>
            <person name="Corbett M."/>
            <person name="Quatrini R."/>
            <person name="Holmes D.S."/>
            <person name="Watkin E."/>
        </authorList>
    </citation>
    <scope>NUCLEOTIDE SEQUENCE [LARGE SCALE GENOMIC DNA]</scope>
    <source>
        <strain evidence="10 11">DSM 5130</strain>
    </source>
</reference>
<keyword evidence="6 8" id="KW-1133">Transmembrane helix</keyword>
<dbReference type="GO" id="GO:0055085">
    <property type="term" value="P:transmembrane transport"/>
    <property type="evidence" value="ECO:0007669"/>
    <property type="project" value="InterPro"/>
</dbReference>
<keyword evidence="2" id="KW-0813">Transport</keyword>
<keyword evidence="7 8" id="KW-0472">Membrane</keyword>
<feature type="transmembrane region" description="Helical" evidence="8">
    <location>
        <begin position="186"/>
        <end position="211"/>
    </location>
</feature>